<dbReference type="PANTHER" id="PTHR13847">
    <property type="entry name" value="SARCOSINE DEHYDROGENASE-RELATED"/>
    <property type="match status" value="1"/>
</dbReference>
<comment type="caution">
    <text evidence="4">The sequence shown here is derived from an EMBL/GenBank/DDBJ whole genome shotgun (WGS) entry which is preliminary data.</text>
</comment>
<evidence type="ECO:0000256" key="1">
    <source>
        <dbReference type="ARBA" id="ARBA00009410"/>
    </source>
</evidence>
<organism evidence="4 5">
    <name type="scientific">Solimonas marina</name>
    <dbReference type="NCBI Taxonomy" id="2714601"/>
    <lineage>
        <taxon>Bacteria</taxon>
        <taxon>Pseudomonadati</taxon>
        <taxon>Pseudomonadota</taxon>
        <taxon>Gammaproteobacteria</taxon>
        <taxon>Nevskiales</taxon>
        <taxon>Nevskiaceae</taxon>
        <taxon>Solimonas</taxon>
    </lineage>
</organism>
<dbReference type="NCBIfam" id="NF001933">
    <property type="entry name" value="PRK00711.1"/>
    <property type="match status" value="1"/>
</dbReference>
<dbReference type="SUPFAM" id="SSF54373">
    <property type="entry name" value="FAD-linked reductases, C-terminal domain"/>
    <property type="match status" value="1"/>
</dbReference>
<dbReference type="InterPro" id="IPR006076">
    <property type="entry name" value="FAD-dep_OxRdtase"/>
</dbReference>
<dbReference type="EMBL" id="JAAVXB010000020">
    <property type="protein sequence ID" value="NKF24748.1"/>
    <property type="molecule type" value="Genomic_DNA"/>
</dbReference>
<keyword evidence="2" id="KW-0560">Oxidoreductase</keyword>
<feature type="domain" description="FAD dependent oxidoreductase" evidence="3">
    <location>
        <begin position="2"/>
        <end position="402"/>
    </location>
</feature>
<gene>
    <name evidence="4" type="ORF">G7Y82_20775</name>
</gene>
<dbReference type="SUPFAM" id="SSF51905">
    <property type="entry name" value="FAD/NAD(P)-binding domain"/>
    <property type="match status" value="1"/>
</dbReference>
<dbReference type="Proteomes" id="UP000653472">
    <property type="component" value="Unassembled WGS sequence"/>
</dbReference>
<dbReference type="GO" id="GO:0005737">
    <property type="term" value="C:cytoplasm"/>
    <property type="evidence" value="ECO:0007669"/>
    <property type="project" value="TreeGrafter"/>
</dbReference>
<dbReference type="RefSeq" id="WP_168150053.1">
    <property type="nucleotide sequence ID" value="NZ_JAAVXB010000020.1"/>
</dbReference>
<evidence type="ECO:0000259" key="3">
    <source>
        <dbReference type="Pfam" id="PF01266"/>
    </source>
</evidence>
<dbReference type="Pfam" id="PF01266">
    <property type="entry name" value="DAO"/>
    <property type="match status" value="1"/>
</dbReference>
<protein>
    <submittedName>
        <fullName evidence="4">D-amino acid dehydrogenase</fullName>
    </submittedName>
</protein>
<dbReference type="Gene3D" id="3.30.9.10">
    <property type="entry name" value="D-Amino Acid Oxidase, subunit A, domain 2"/>
    <property type="match status" value="1"/>
</dbReference>
<evidence type="ECO:0000313" key="5">
    <source>
        <dbReference type="Proteomes" id="UP000653472"/>
    </source>
</evidence>
<dbReference type="InterPro" id="IPR036188">
    <property type="entry name" value="FAD/NAD-bd_sf"/>
</dbReference>
<dbReference type="GO" id="GO:0055130">
    <property type="term" value="P:D-alanine catabolic process"/>
    <property type="evidence" value="ECO:0007669"/>
    <property type="project" value="TreeGrafter"/>
</dbReference>
<proteinExistence type="inferred from homology"/>
<dbReference type="AlphaFoldDB" id="A0A969WDT1"/>
<dbReference type="GO" id="GO:0005886">
    <property type="term" value="C:plasma membrane"/>
    <property type="evidence" value="ECO:0007669"/>
    <property type="project" value="TreeGrafter"/>
</dbReference>
<sequence>MKIIVMGAGVIGVASAWYLAKAGHEVVVLERNAGAARETSFGNGGQISVSHAEPWANPSAPWKMLRWLGKEDAPLLFRLRADPAQWAWGMKFLRECKAARSTHNMIQIVRLGTYSRDNLQALRAETGIEYDHEARGILHYYTSEKEFELAIEPARIMREIGCERRLIDADEVVRIEPALAQIRSKLAGATYTSADESGDVHKFTTRLAERCEALGVKFRYGVRVQALHAEGGKMTGVEVCDETGAYRLESADAYVLALGSFSPQVARYAGVPLHIYPVKGYSITLPVLEPSLAPSVSLTDDEYKLVFSRFGDRLRVAGTAEFNGYTMELNRVRCEAIVKRTLDVFPGMSQPQLAQFWTGLRPATPGNVPYIGRSEVQGLYLNTGHGTLGWTHGCGSGRAIADIIDGRHPECEFDFVGMQRPLQLALQTSAA</sequence>
<evidence type="ECO:0000256" key="2">
    <source>
        <dbReference type="ARBA" id="ARBA00023002"/>
    </source>
</evidence>
<dbReference type="Gene3D" id="3.50.50.60">
    <property type="entry name" value="FAD/NAD(P)-binding domain"/>
    <property type="match status" value="2"/>
</dbReference>
<dbReference type="GO" id="GO:0008718">
    <property type="term" value="F:D-amino-acid dehydrogenase activity"/>
    <property type="evidence" value="ECO:0007669"/>
    <property type="project" value="TreeGrafter"/>
</dbReference>
<comment type="similarity">
    <text evidence="1">Belongs to the DadA oxidoreductase family.</text>
</comment>
<reference evidence="4" key="1">
    <citation type="submission" date="2020-03" db="EMBL/GenBank/DDBJ databases">
        <title>Solimonas marina sp. nov., isolated from deep seawater of the Pacific Ocean.</title>
        <authorList>
            <person name="Liu X."/>
            <person name="Lai Q."/>
            <person name="Sun F."/>
            <person name="Gai Y."/>
            <person name="Li G."/>
            <person name="Shao Z."/>
        </authorList>
    </citation>
    <scope>NUCLEOTIDE SEQUENCE</scope>
    <source>
        <strain evidence="4">C16B3</strain>
    </source>
</reference>
<evidence type="ECO:0000313" key="4">
    <source>
        <dbReference type="EMBL" id="NKF24748.1"/>
    </source>
</evidence>
<accession>A0A969WDT1</accession>
<keyword evidence="5" id="KW-1185">Reference proteome</keyword>
<name>A0A969WDT1_9GAMM</name>
<dbReference type="PANTHER" id="PTHR13847:SF280">
    <property type="entry name" value="D-AMINO ACID DEHYDROGENASE"/>
    <property type="match status" value="1"/>
</dbReference>